<name>A0A7J6XFL3_THATH</name>
<keyword evidence="7" id="KW-0812">Transmembrane</keyword>
<dbReference type="GO" id="GO:0000139">
    <property type="term" value="C:Golgi membrane"/>
    <property type="evidence" value="ECO:0007669"/>
    <property type="project" value="UniProtKB-SubCell"/>
</dbReference>
<feature type="non-terminal residue" evidence="9">
    <location>
        <position position="540"/>
    </location>
</feature>
<evidence type="ECO:0000256" key="1">
    <source>
        <dbReference type="ARBA" id="ARBA00004323"/>
    </source>
</evidence>
<dbReference type="PANTHER" id="PTHR11062">
    <property type="entry name" value="EXOSTOSIN HEPARAN SULFATE GLYCOSYLTRANSFERASE -RELATED"/>
    <property type="match status" value="1"/>
</dbReference>
<evidence type="ECO:0000256" key="3">
    <source>
        <dbReference type="ARBA" id="ARBA00022676"/>
    </source>
</evidence>
<dbReference type="OrthoDB" id="1924787at2759"/>
<organism evidence="9 10">
    <name type="scientific">Thalictrum thalictroides</name>
    <name type="common">Rue-anemone</name>
    <name type="synonym">Anemone thalictroides</name>
    <dbReference type="NCBI Taxonomy" id="46969"/>
    <lineage>
        <taxon>Eukaryota</taxon>
        <taxon>Viridiplantae</taxon>
        <taxon>Streptophyta</taxon>
        <taxon>Embryophyta</taxon>
        <taxon>Tracheophyta</taxon>
        <taxon>Spermatophyta</taxon>
        <taxon>Magnoliopsida</taxon>
        <taxon>Ranunculales</taxon>
        <taxon>Ranunculaceae</taxon>
        <taxon>Thalictroideae</taxon>
        <taxon>Thalictrum</taxon>
    </lineage>
</organism>
<feature type="domain" description="Exostosin GT47" evidence="8">
    <location>
        <begin position="126"/>
        <end position="463"/>
    </location>
</feature>
<dbReference type="InterPro" id="IPR040911">
    <property type="entry name" value="Exostosin_GT47"/>
</dbReference>
<keyword evidence="10" id="KW-1185">Reference proteome</keyword>
<comment type="subcellular location">
    <subcellularLocation>
        <location evidence="1">Golgi apparatus membrane</location>
        <topology evidence="1">Single-pass type II membrane protein</topology>
    </subcellularLocation>
</comment>
<evidence type="ECO:0000313" key="9">
    <source>
        <dbReference type="EMBL" id="KAF5208329.1"/>
    </source>
</evidence>
<reference evidence="9 10" key="1">
    <citation type="submission" date="2020-06" db="EMBL/GenBank/DDBJ databases">
        <title>Transcriptomic and genomic resources for Thalictrum thalictroides and T. hernandezii: Facilitating candidate gene discovery in an emerging model plant lineage.</title>
        <authorList>
            <person name="Arias T."/>
            <person name="Riano-Pachon D.M."/>
            <person name="Di Stilio V.S."/>
        </authorList>
    </citation>
    <scope>NUCLEOTIDE SEQUENCE [LARGE SCALE GENOMIC DNA]</scope>
    <source>
        <strain evidence="10">cv. WT478/WT964</strain>
        <tissue evidence="9">Leaves</tissue>
    </source>
</reference>
<feature type="transmembrane region" description="Helical" evidence="7">
    <location>
        <begin position="12"/>
        <end position="30"/>
    </location>
</feature>
<dbReference type="EMBL" id="JABWDY010000146">
    <property type="protein sequence ID" value="KAF5208329.1"/>
    <property type="molecule type" value="Genomic_DNA"/>
</dbReference>
<proteinExistence type="inferred from homology"/>
<dbReference type="Pfam" id="PF03016">
    <property type="entry name" value="Exostosin_GT47"/>
    <property type="match status" value="1"/>
</dbReference>
<evidence type="ECO:0000313" key="10">
    <source>
        <dbReference type="Proteomes" id="UP000554482"/>
    </source>
</evidence>
<dbReference type="InterPro" id="IPR004263">
    <property type="entry name" value="Exostosin"/>
</dbReference>
<accession>A0A7J6XFL3</accession>
<evidence type="ECO:0000259" key="8">
    <source>
        <dbReference type="Pfam" id="PF03016"/>
    </source>
</evidence>
<gene>
    <name evidence="9" type="ORF">FRX31_002084</name>
</gene>
<comment type="caution">
    <text evidence="9">The sequence shown here is derived from an EMBL/GenBank/DDBJ whole genome shotgun (WGS) entry which is preliminary data.</text>
</comment>
<evidence type="ECO:0000256" key="6">
    <source>
        <dbReference type="SAM" id="MobiDB-lite"/>
    </source>
</evidence>
<keyword evidence="4" id="KW-0735">Signal-anchor</keyword>
<comment type="similarity">
    <text evidence="2">Belongs to the glycosyltransferase 47 family.</text>
</comment>
<dbReference type="AlphaFoldDB" id="A0A7J6XFL3"/>
<dbReference type="GO" id="GO:0016757">
    <property type="term" value="F:glycosyltransferase activity"/>
    <property type="evidence" value="ECO:0007669"/>
    <property type="project" value="UniProtKB-KW"/>
</dbReference>
<evidence type="ECO:0000256" key="7">
    <source>
        <dbReference type="SAM" id="Phobius"/>
    </source>
</evidence>
<keyword evidence="7" id="KW-1133">Transmembrane helix</keyword>
<sequence length="540" mass="61959">MEKINGGVRPSIFWCVVFALFMFSFFVIYIDFAQFVMPIKTVVQSSTKEYVYSTIEIPLHPTSLFGSDNHVVERISPPSLGNNGEEEDRGRSISFPTNSEESVSDFLVDMDIDTGNKFEPVSDPCLGKYVYVHNLPSKFNTDLLKDCRTLCQWSDMCLSLSNEGLGPSIENSQGVFLNKGWFATDQFALEVIFHNRMKQYKCQTNNSSLASAIYVPFYAGLDISRYLWGGFNTSIRDSTSHELLKWLTSRPEWQGLGGRDHFLVGGRIAWDFRRMTDNDSDWGNNLLVMPELKNMSMLLIESSPNYNNEVAIPYPTYFHPSTDRDVLKWQERMRRQKKRHLFSFAGAPRPQYLESIRSRIIQQCQASSRKCKLLDCSKSSKNVCQDPSSVMKLFQDSVFCLQPPGDSFTRRSAFDSILAGCIPVFFHPASAYTQYIWYLPQHYTKYSVFIPEDRIRNGTANIEQILARIPKKEVRAMRKEVIKLIPKVIYADPKSRLETLEDAFDFAVKGIIQRVNEARQEENNMNAILDFGMNSKESKS</sequence>
<protein>
    <submittedName>
        <fullName evidence="9">Xyloglucan galactosyltransferase katamari1-like protein</fullName>
    </submittedName>
</protein>
<feature type="region of interest" description="Disordered" evidence="6">
    <location>
        <begin position="76"/>
        <end position="97"/>
    </location>
</feature>
<keyword evidence="9" id="KW-0808">Transferase</keyword>
<evidence type="ECO:0000256" key="4">
    <source>
        <dbReference type="ARBA" id="ARBA00022968"/>
    </source>
</evidence>
<evidence type="ECO:0000256" key="2">
    <source>
        <dbReference type="ARBA" id="ARBA00010271"/>
    </source>
</evidence>
<dbReference type="Proteomes" id="UP000554482">
    <property type="component" value="Unassembled WGS sequence"/>
</dbReference>
<keyword evidence="5" id="KW-0333">Golgi apparatus</keyword>
<evidence type="ECO:0000256" key="5">
    <source>
        <dbReference type="ARBA" id="ARBA00023034"/>
    </source>
</evidence>
<dbReference type="PANTHER" id="PTHR11062:SF282">
    <property type="entry name" value="XYLOGLUCAN GALACTOSYLTRANSFERASE GT11-RELATED"/>
    <property type="match status" value="1"/>
</dbReference>
<keyword evidence="7" id="KW-0472">Membrane</keyword>
<keyword evidence="3 9" id="KW-0328">Glycosyltransferase</keyword>